<dbReference type="GO" id="GO:0005886">
    <property type="term" value="C:plasma membrane"/>
    <property type="evidence" value="ECO:0007669"/>
    <property type="project" value="TreeGrafter"/>
</dbReference>
<gene>
    <name evidence="2" type="ordered locus">bgla_2g17810</name>
</gene>
<dbReference type="STRING" id="999541.bgla_2g17810"/>
<feature type="transmembrane region" description="Helical" evidence="1">
    <location>
        <begin position="118"/>
        <end position="137"/>
    </location>
</feature>
<dbReference type="EMBL" id="CP002600">
    <property type="protein sequence ID" value="AEA64219.1"/>
    <property type="molecule type" value="Genomic_DNA"/>
</dbReference>
<dbReference type="RefSeq" id="WP_013690546.1">
    <property type="nucleotide sequence ID" value="NC_015376.1"/>
</dbReference>
<feature type="transmembrane region" description="Helical" evidence="1">
    <location>
        <begin position="36"/>
        <end position="53"/>
    </location>
</feature>
<dbReference type="InterPro" id="IPR037185">
    <property type="entry name" value="EmrE-like"/>
</dbReference>
<organism evidence="2 3">
    <name type="scientific">Burkholderia gladioli (strain BSR3)</name>
    <dbReference type="NCBI Taxonomy" id="999541"/>
    <lineage>
        <taxon>Bacteria</taxon>
        <taxon>Pseudomonadati</taxon>
        <taxon>Pseudomonadota</taxon>
        <taxon>Betaproteobacteria</taxon>
        <taxon>Burkholderiales</taxon>
        <taxon>Burkholderiaceae</taxon>
        <taxon>Burkholderia</taxon>
    </lineage>
</organism>
<evidence type="ECO:0000313" key="3">
    <source>
        <dbReference type="Proteomes" id="UP000008316"/>
    </source>
</evidence>
<dbReference type="Proteomes" id="UP000008316">
    <property type="component" value="Chromosome 2"/>
</dbReference>
<evidence type="ECO:0000313" key="2">
    <source>
        <dbReference type="EMBL" id="AEA64219.1"/>
    </source>
</evidence>
<dbReference type="PANTHER" id="PTHR34821">
    <property type="entry name" value="INNER MEMBRANE PROTEIN YDCZ"/>
    <property type="match status" value="1"/>
</dbReference>
<keyword evidence="1" id="KW-0812">Transmembrane</keyword>
<protein>
    <recommendedName>
        <fullName evidence="4">EamA-like transporter family protein</fullName>
    </recommendedName>
</protein>
<reference evidence="2 3" key="1">
    <citation type="journal article" date="2011" name="J. Bacteriol.">
        <title>Complete genome sequence of Burkholderia gladioli BSR3.</title>
        <authorList>
            <person name="Seo Y.S."/>
            <person name="Lim J."/>
            <person name="Choi B.S."/>
            <person name="Kim H."/>
            <person name="Goo E."/>
            <person name="Lee B."/>
            <person name="Lim J.S."/>
            <person name="Choi I.Y."/>
            <person name="Moon J.S."/>
            <person name="Kim J."/>
            <person name="Hwang I."/>
        </authorList>
    </citation>
    <scope>NUCLEOTIDE SEQUENCE [LARGE SCALE GENOMIC DNA]</scope>
    <source>
        <strain evidence="2 3">BSR3</strain>
    </source>
</reference>
<proteinExistence type="predicted"/>
<dbReference type="KEGG" id="bgd:bgla_2g17810"/>
<evidence type="ECO:0008006" key="4">
    <source>
        <dbReference type="Google" id="ProtNLM"/>
    </source>
</evidence>
<keyword evidence="1" id="KW-0472">Membrane</keyword>
<sequence>MILSISVALLNGLVIGTSRAVNGQLSTCVGPFRASLVNHVVGFLFLSLLLVFQTSSGGTSASAPAAAYLGGVFGALFVAVSSYVFPRLGAMKAALLVISGQMLAAVVIDWHHHQAAPGALRCLGVAIVLLGIVLSKLSDKHSRRKTS</sequence>
<name>F2LMD5_BURGS</name>
<keyword evidence="1" id="KW-1133">Transmembrane helix</keyword>
<accession>F2LMD5</accession>
<feature type="transmembrane region" description="Helical" evidence="1">
    <location>
        <begin position="91"/>
        <end position="111"/>
    </location>
</feature>
<feature type="transmembrane region" description="Helical" evidence="1">
    <location>
        <begin position="65"/>
        <end position="85"/>
    </location>
</feature>
<dbReference type="eggNOG" id="COG3238">
    <property type="taxonomic scope" value="Bacteria"/>
</dbReference>
<dbReference type="Pfam" id="PF04657">
    <property type="entry name" value="DMT_YdcZ"/>
    <property type="match status" value="1"/>
</dbReference>
<dbReference type="AlphaFoldDB" id="F2LMD5"/>
<evidence type="ECO:0000256" key="1">
    <source>
        <dbReference type="SAM" id="Phobius"/>
    </source>
</evidence>
<keyword evidence="3" id="KW-1185">Reference proteome</keyword>
<dbReference type="SUPFAM" id="SSF103481">
    <property type="entry name" value="Multidrug resistance efflux transporter EmrE"/>
    <property type="match status" value="1"/>
</dbReference>
<dbReference type="InterPro" id="IPR006750">
    <property type="entry name" value="YdcZ"/>
</dbReference>
<dbReference type="HOGENOM" id="CLU_068878_6_1_4"/>
<dbReference type="PANTHER" id="PTHR34821:SF2">
    <property type="entry name" value="INNER MEMBRANE PROTEIN YDCZ"/>
    <property type="match status" value="1"/>
</dbReference>